<reference evidence="1 2" key="1">
    <citation type="submission" date="2019-06" db="EMBL/GenBank/DDBJ databases">
        <title>Genome sequence of Rhodobacteraceae bacterium D4M1.</title>
        <authorList>
            <person name="Cao J."/>
        </authorList>
    </citation>
    <scope>NUCLEOTIDE SEQUENCE [LARGE SCALE GENOMIC DNA]</scope>
    <source>
        <strain evidence="1 2">D4M1</strain>
    </source>
</reference>
<protein>
    <recommendedName>
        <fullName evidence="3">LPS-assembly lipoprotein</fullName>
    </recommendedName>
</protein>
<dbReference type="PROSITE" id="PS51318">
    <property type="entry name" value="TAT"/>
    <property type="match status" value="1"/>
</dbReference>
<dbReference type="OrthoDB" id="7629596at2"/>
<gene>
    <name evidence="1" type="ORF">FDP22_03145</name>
</gene>
<dbReference type="PROSITE" id="PS51257">
    <property type="entry name" value="PROKAR_LIPOPROTEIN"/>
    <property type="match status" value="1"/>
</dbReference>
<dbReference type="Pfam" id="PF04390">
    <property type="entry name" value="LptE"/>
    <property type="match status" value="1"/>
</dbReference>
<dbReference type="Gene3D" id="3.30.160.150">
    <property type="entry name" value="Lipoprotein like domain"/>
    <property type="match status" value="1"/>
</dbReference>
<dbReference type="EMBL" id="CP040818">
    <property type="protein sequence ID" value="QDL90868.1"/>
    <property type="molecule type" value="Genomic_DNA"/>
</dbReference>
<proteinExistence type="predicted"/>
<dbReference type="GO" id="GO:0043165">
    <property type="term" value="P:Gram-negative-bacterium-type cell outer membrane assembly"/>
    <property type="evidence" value="ECO:0007669"/>
    <property type="project" value="InterPro"/>
</dbReference>
<dbReference type="InterPro" id="IPR007485">
    <property type="entry name" value="LPS_assembly_LptE"/>
</dbReference>
<keyword evidence="2" id="KW-1185">Reference proteome</keyword>
<evidence type="ECO:0000313" key="2">
    <source>
        <dbReference type="Proteomes" id="UP000305888"/>
    </source>
</evidence>
<organism evidence="1 2">
    <name type="scientific">Paroceanicella profunda</name>
    <dbReference type="NCBI Taxonomy" id="2579971"/>
    <lineage>
        <taxon>Bacteria</taxon>
        <taxon>Pseudomonadati</taxon>
        <taxon>Pseudomonadota</taxon>
        <taxon>Alphaproteobacteria</taxon>
        <taxon>Rhodobacterales</taxon>
        <taxon>Paracoccaceae</taxon>
        <taxon>Paroceanicella</taxon>
    </lineage>
</organism>
<evidence type="ECO:0000313" key="1">
    <source>
        <dbReference type="EMBL" id="QDL90868.1"/>
    </source>
</evidence>
<evidence type="ECO:0008006" key="3">
    <source>
        <dbReference type="Google" id="ProtNLM"/>
    </source>
</evidence>
<dbReference type="Proteomes" id="UP000305888">
    <property type="component" value="Chromosome"/>
</dbReference>
<dbReference type="KEGG" id="ppru:FDP22_03145"/>
<dbReference type="AlphaFoldDB" id="A0A5B8FGH3"/>
<dbReference type="RefSeq" id="WP_138577600.1">
    <property type="nucleotide sequence ID" value="NZ_CP040818.1"/>
</dbReference>
<accession>A0A5B8FGH3</accession>
<sequence>MSWSERPPLPLSRRGLLLGLLALGGCGFRPMYGEGSPARALQGRIAVGDVTRGETPDRMTYAYRDHLRRRLGAPEGAPRYRLDSRIRVTSTGLAIAEDNATTRYNLTGVATFTLTVPGTAEPVFSGTVDSYSAYSATGSVYATRIAQRDAERRIAEDLAERVITRIAAQADALPT</sequence>
<dbReference type="GO" id="GO:0019867">
    <property type="term" value="C:outer membrane"/>
    <property type="evidence" value="ECO:0007669"/>
    <property type="project" value="InterPro"/>
</dbReference>
<name>A0A5B8FGH3_9RHOB</name>
<dbReference type="InterPro" id="IPR006311">
    <property type="entry name" value="TAT_signal"/>
</dbReference>